<sequence>MEKFTRSLSRSVSTSVDTNRVWRRTTYKEFDGGRSMKTVRLGDDNHGKLWKIKRMFNFTQSKTHGKDASKARRSSKIASSEDEFQSRLLFEIYKNMSSNHELIQLPPVLVLQVHRRLLKFYLAPEKTINLVKMLDNTTRLNVNIFFHLLLAASNSTLRAHINMKYYDALKTVPQAGQSSMGRDGGIIVYNPDLVREQFVGLVIQEALPFNHFDNPRMTRVFQNHLEPKYNHVSRTTLKRDAMKLWKKAKQELKYGFLNLNSSVNLTTDV</sequence>
<gene>
    <name evidence="1" type="ORF">Tci_064872</name>
</gene>
<name>A0A6L2P7S2_TANCI</name>
<reference evidence="1" key="1">
    <citation type="journal article" date="2019" name="Sci. Rep.">
        <title>Draft genome of Tanacetum cinerariifolium, the natural source of mosquito coil.</title>
        <authorList>
            <person name="Yamashiro T."/>
            <person name="Shiraishi A."/>
            <person name="Satake H."/>
            <person name="Nakayama K."/>
        </authorList>
    </citation>
    <scope>NUCLEOTIDE SEQUENCE</scope>
</reference>
<accession>A0A6L2P7S2</accession>
<proteinExistence type="predicted"/>
<dbReference type="EMBL" id="BKCJ010010734">
    <property type="protein sequence ID" value="GEU92894.1"/>
    <property type="molecule type" value="Genomic_DNA"/>
</dbReference>
<evidence type="ECO:0000313" key="1">
    <source>
        <dbReference type="EMBL" id="GEU92894.1"/>
    </source>
</evidence>
<dbReference type="AlphaFoldDB" id="A0A6L2P7S2"/>
<organism evidence="1">
    <name type="scientific">Tanacetum cinerariifolium</name>
    <name type="common">Dalmatian daisy</name>
    <name type="synonym">Chrysanthemum cinerariifolium</name>
    <dbReference type="NCBI Taxonomy" id="118510"/>
    <lineage>
        <taxon>Eukaryota</taxon>
        <taxon>Viridiplantae</taxon>
        <taxon>Streptophyta</taxon>
        <taxon>Embryophyta</taxon>
        <taxon>Tracheophyta</taxon>
        <taxon>Spermatophyta</taxon>
        <taxon>Magnoliopsida</taxon>
        <taxon>eudicotyledons</taxon>
        <taxon>Gunneridae</taxon>
        <taxon>Pentapetalae</taxon>
        <taxon>asterids</taxon>
        <taxon>campanulids</taxon>
        <taxon>Asterales</taxon>
        <taxon>Asteraceae</taxon>
        <taxon>Asteroideae</taxon>
        <taxon>Anthemideae</taxon>
        <taxon>Anthemidinae</taxon>
        <taxon>Tanacetum</taxon>
    </lineage>
</organism>
<protein>
    <submittedName>
        <fullName evidence="1">Squalene synthase</fullName>
    </submittedName>
</protein>
<comment type="caution">
    <text evidence="1">The sequence shown here is derived from an EMBL/GenBank/DDBJ whole genome shotgun (WGS) entry which is preliminary data.</text>
</comment>